<keyword evidence="1" id="KW-0732">Signal</keyword>
<proteinExistence type="predicted"/>
<name>A0A139IFA4_9PEZI</name>
<gene>
    <name evidence="2" type="ORF">AC579_9923</name>
</gene>
<dbReference type="Proteomes" id="UP000073492">
    <property type="component" value="Unassembled WGS sequence"/>
</dbReference>
<feature type="signal peptide" evidence="1">
    <location>
        <begin position="1"/>
        <end position="18"/>
    </location>
</feature>
<evidence type="ECO:0000313" key="3">
    <source>
        <dbReference type="Proteomes" id="UP000073492"/>
    </source>
</evidence>
<sequence length="129" mass="13821">MAYIKFLSAALLPAVVFGSSQYTITTKGCHGVSDGQANFWYTDDNQCMWGALWLTSPYVEGVKGHDITYNSICCVWDHGSGECFYNTHGSGSIHSKGDCRQDTAPCAVLKRAAGSSHSPTQGEQTTGAC</sequence>
<reference evidence="2 3" key="1">
    <citation type="submission" date="2015-07" db="EMBL/GenBank/DDBJ databases">
        <title>Comparative genomics of the Sigatoka disease complex on banana suggests a link between parallel evolutionary changes in Pseudocercospora fijiensis and Pseudocercospora eumusae and increased virulence on the banana host.</title>
        <authorList>
            <person name="Chang T.-C."/>
            <person name="Salvucci A."/>
            <person name="Crous P.W."/>
            <person name="Stergiopoulos I."/>
        </authorList>
    </citation>
    <scope>NUCLEOTIDE SEQUENCE [LARGE SCALE GENOMIC DNA]</scope>
    <source>
        <strain evidence="2 3">CBS 116634</strain>
    </source>
</reference>
<keyword evidence="3" id="KW-1185">Reference proteome</keyword>
<dbReference type="AlphaFoldDB" id="A0A139IFA4"/>
<comment type="caution">
    <text evidence="2">The sequence shown here is derived from an EMBL/GenBank/DDBJ whole genome shotgun (WGS) entry which is preliminary data.</text>
</comment>
<feature type="chain" id="PRO_5007297414" evidence="1">
    <location>
        <begin position="19"/>
        <end position="129"/>
    </location>
</feature>
<dbReference type="OrthoDB" id="10378183at2759"/>
<evidence type="ECO:0000313" key="2">
    <source>
        <dbReference type="EMBL" id="KXT13421.1"/>
    </source>
</evidence>
<accession>A0A139IFA4</accession>
<dbReference type="EMBL" id="LFZO01000118">
    <property type="protein sequence ID" value="KXT13421.1"/>
    <property type="molecule type" value="Genomic_DNA"/>
</dbReference>
<protein>
    <submittedName>
        <fullName evidence="2">Uncharacterized protein</fullName>
    </submittedName>
</protein>
<evidence type="ECO:0000256" key="1">
    <source>
        <dbReference type="SAM" id="SignalP"/>
    </source>
</evidence>
<organism evidence="2 3">
    <name type="scientific">Pseudocercospora musae</name>
    <dbReference type="NCBI Taxonomy" id="113226"/>
    <lineage>
        <taxon>Eukaryota</taxon>
        <taxon>Fungi</taxon>
        <taxon>Dikarya</taxon>
        <taxon>Ascomycota</taxon>
        <taxon>Pezizomycotina</taxon>
        <taxon>Dothideomycetes</taxon>
        <taxon>Dothideomycetidae</taxon>
        <taxon>Mycosphaerellales</taxon>
        <taxon>Mycosphaerellaceae</taxon>
        <taxon>Pseudocercospora</taxon>
    </lineage>
</organism>